<protein>
    <submittedName>
        <fullName evidence="1">Alpha/beta hydrolase</fullName>
    </submittedName>
</protein>
<dbReference type="SUPFAM" id="SSF53474">
    <property type="entry name" value="alpha/beta-Hydrolases"/>
    <property type="match status" value="1"/>
</dbReference>
<comment type="caution">
    <text evidence="1">The sequence shown here is derived from an EMBL/GenBank/DDBJ whole genome shotgun (WGS) entry which is preliminary data.</text>
</comment>
<gene>
    <name evidence="1" type="ORF">AUR64_15355</name>
</gene>
<keyword evidence="2" id="KW-1185">Reference proteome</keyword>
<dbReference type="AlphaFoldDB" id="A0A0W1R7I2"/>
<dbReference type="OrthoDB" id="50239at2157"/>
<evidence type="ECO:0000313" key="2">
    <source>
        <dbReference type="Proteomes" id="UP000054387"/>
    </source>
</evidence>
<evidence type="ECO:0000313" key="1">
    <source>
        <dbReference type="EMBL" id="KTG09169.1"/>
    </source>
</evidence>
<dbReference type="InterPro" id="IPR029058">
    <property type="entry name" value="AB_hydrolase_fold"/>
</dbReference>
<dbReference type="STRING" id="1514971.AUR64_15355"/>
<proteinExistence type="predicted"/>
<keyword evidence="1" id="KW-0378">Hydrolase</keyword>
<sequence>MRTRCRVTDSETVLVPGGRDVRATLDRSEKTTDHVVVACPPHPQHRGHRGDERLVAVADALNREGVDCLRFDYGEWDEGRGELVDAENALDWAAERYDSVALFGFSFGGAISLLAAAETRDIVDPVAVSALAPAAQIGEKHGLDAVGALYEIRAPVQVVYGTRDTTAEWKPIVDRAHELGCELVEMEADHFFVGQSAKVGTVVSEFLVSEFE</sequence>
<dbReference type="Gene3D" id="3.40.50.1820">
    <property type="entry name" value="alpha/beta hydrolase"/>
    <property type="match status" value="1"/>
</dbReference>
<dbReference type="GO" id="GO:0016787">
    <property type="term" value="F:hydrolase activity"/>
    <property type="evidence" value="ECO:0007669"/>
    <property type="project" value="UniProtKB-KW"/>
</dbReference>
<name>A0A0W1R7I2_9EURY</name>
<dbReference type="Proteomes" id="UP000054387">
    <property type="component" value="Unassembled WGS sequence"/>
</dbReference>
<accession>A0A0W1R7I2</accession>
<dbReference type="EMBL" id="LOPU01000029">
    <property type="protein sequence ID" value="KTG09169.1"/>
    <property type="molecule type" value="Genomic_DNA"/>
</dbReference>
<reference evidence="1 2" key="1">
    <citation type="submission" date="2015-12" db="EMBL/GenBank/DDBJ databases">
        <title>Haloprofundus marisrubri gen. nov., sp. nov., an extremely halophilic archaeon isolated from the Discovery deep brine-seawater interface in the Red Sea.</title>
        <authorList>
            <person name="Zhang G."/>
            <person name="Stingl U."/>
            <person name="Rashid M."/>
        </authorList>
    </citation>
    <scope>NUCLEOTIDE SEQUENCE [LARGE SCALE GENOMIC DNA]</scope>
    <source>
        <strain evidence="1 2">SB9</strain>
    </source>
</reference>
<organism evidence="1 2">
    <name type="scientific">Haloprofundus marisrubri</name>
    <dbReference type="NCBI Taxonomy" id="1514971"/>
    <lineage>
        <taxon>Archaea</taxon>
        <taxon>Methanobacteriati</taxon>
        <taxon>Methanobacteriota</taxon>
        <taxon>Stenosarchaea group</taxon>
        <taxon>Halobacteria</taxon>
        <taxon>Halobacteriales</taxon>
        <taxon>Haloferacaceae</taxon>
        <taxon>Haloprofundus</taxon>
    </lineage>
</organism>